<dbReference type="Pfam" id="PF20143">
    <property type="entry name" value="NAD_kinase_C"/>
    <property type="match status" value="1"/>
</dbReference>
<dbReference type="InterPro" id="IPR002504">
    <property type="entry name" value="NADK"/>
</dbReference>
<feature type="active site" description="Proton acceptor" evidence="6">
    <location>
        <position position="69"/>
    </location>
</feature>
<feature type="binding site" evidence="6">
    <location>
        <begin position="143"/>
        <end position="144"/>
    </location>
    <ligand>
        <name>NAD(+)</name>
        <dbReference type="ChEBI" id="CHEBI:57540"/>
    </ligand>
</feature>
<dbReference type="Gene3D" id="2.60.200.30">
    <property type="entry name" value="Probable inorganic polyphosphate/atp-NAD kinase, domain 2"/>
    <property type="match status" value="1"/>
</dbReference>
<comment type="subcellular location">
    <subcellularLocation>
        <location evidence="6">Cytoplasm</location>
    </subcellularLocation>
</comment>
<evidence type="ECO:0000256" key="5">
    <source>
        <dbReference type="ARBA" id="ARBA00047925"/>
    </source>
</evidence>
<evidence type="ECO:0000256" key="3">
    <source>
        <dbReference type="ARBA" id="ARBA00022857"/>
    </source>
</evidence>
<dbReference type="Gene3D" id="3.40.50.10330">
    <property type="entry name" value="Probable inorganic polyphosphate/atp-NAD kinase, domain 1"/>
    <property type="match status" value="1"/>
</dbReference>
<feature type="binding site" evidence="6">
    <location>
        <position position="243"/>
    </location>
    <ligand>
        <name>NAD(+)</name>
        <dbReference type="ChEBI" id="CHEBI:57540"/>
    </ligand>
</feature>
<protein>
    <recommendedName>
        <fullName evidence="6">NAD kinase</fullName>
        <ecNumber evidence="6">2.7.1.23</ecNumber>
    </recommendedName>
    <alternativeName>
        <fullName evidence="6">ATP-dependent NAD kinase</fullName>
    </alternativeName>
</protein>
<evidence type="ECO:0000256" key="1">
    <source>
        <dbReference type="ARBA" id="ARBA00022679"/>
    </source>
</evidence>
<comment type="similarity">
    <text evidence="6">Belongs to the NAD kinase family.</text>
</comment>
<dbReference type="PANTHER" id="PTHR20275:SF0">
    <property type="entry name" value="NAD KINASE"/>
    <property type="match status" value="1"/>
</dbReference>
<dbReference type="PANTHER" id="PTHR20275">
    <property type="entry name" value="NAD KINASE"/>
    <property type="match status" value="1"/>
</dbReference>
<evidence type="ECO:0000256" key="4">
    <source>
        <dbReference type="ARBA" id="ARBA00023027"/>
    </source>
</evidence>
<organism evidence="7 8">
    <name type="scientific">Thermoanaerobacter mathranii subsp. mathranii (strain DSM 11426 / CCUG 53645 / CIP 108742 / A3)</name>
    <dbReference type="NCBI Taxonomy" id="583358"/>
    <lineage>
        <taxon>Bacteria</taxon>
        <taxon>Bacillati</taxon>
        <taxon>Bacillota</taxon>
        <taxon>Clostridia</taxon>
        <taxon>Thermoanaerobacterales</taxon>
        <taxon>Thermoanaerobacteraceae</taxon>
        <taxon>Thermoanaerobacter</taxon>
    </lineage>
</organism>
<accession>A0ABM5LQ57</accession>
<evidence type="ECO:0000313" key="7">
    <source>
        <dbReference type="EMBL" id="ADH60867.1"/>
    </source>
</evidence>
<dbReference type="Proteomes" id="UP000002064">
    <property type="component" value="Chromosome"/>
</dbReference>
<keyword evidence="8" id="KW-1185">Reference proteome</keyword>
<dbReference type="SUPFAM" id="SSF111331">
    <property type="entry name" value="NAD kinase/diacylglycerol kinase-like"/>
    <property type="match status" value="1"/>
</dbReference>
<keyword evidence="2 6" id="KW-0418">Kinase</keyword>
<dbReference type="InterPro" id="IPR017438">
    <property type="entry name" value="ATP-NAD_kinase_N"/>
</dbReference>
<keyword evidence="6" id="KW-0963">Cytoplasm</keyword>
<dbReference type="InterPro" id="IPR017437">
    <property type="entry name" value="ATP-NAD_kinase_PpnK-typ_C"/>
</dbReference>
<comment type="caution">
    <text evidence="6">Lacks conserved residue(s) required for the propagation of feature annotation.</text>
</comment>
<keyword evidence="6" id="KW-0067">ATP-binding</keyword>
<keyword evidence="4 6" id="KW-0520">NAD</keyword>
<reference evidence="7 8" key="1">
    <citation type="submission" date="2010-05" db="EMBL/GenBank/DDBJ databases">
        <title>Complete sequence of Thermoanaerobacter mathranii subsp. mathranii mathranii str. A3.</title>
        <authorList>
            <consortium name="US DOE Joint Genome Institute"/>
            <person name="Lucas S."/>
            <person name="Copeland A."/>
            <person name="Lapidus A."/>
            <person name="Cheng J.-F."/>
            <person name="Bruce D."/>
            <person name="Goodwin L."/>
            <person name="Pitluck S."/>
            <person name="Held B."/>
            <person name="Detter J.C."/>
            <person name="Han C."/>
            <person name="Tapia R."/>
            <person name="Land M."/>
            <person name="Hauser L."/>
            <person name="Kyrpides N."/>
            <person name="Mikhailova N."/>
            <person name="Zhou J."/>
            <person name="Hemme C."/>
            <person name="Woyke T."/>
        </authorList>
    </citation>
    <scope>NUCLEOTIDE SEQUENCE [LARGE SCALE GENOMIC DNA]</scope>
    <source>
        <strain evidence="7 8">A3</strain>
    </source>
</reference>
<dbReference type="Pfam" id="PF01513">
    <property type="entry name" value="NAD_kinase"/>
    <property type="match status" value="1"/>
</dbReference>
<dbReference type="EC" id="2.7.1.23" evidence="6"/>
<feature type="binding site" evidence="6">
    <location>
        <position position="154"/>
    </location>
    <ligand>
        <name>NAD(+)</name>
        <dbReference type="ChEBI" id="CHEBI:57540"/>
    </ligand>
</feature>
<keyword evidence="3 6" id="KW-0521">NADP</keyword>
<comment type="cofactor">
    <cofactor evidence="6">
        <name>a divalent metal cation</name>
        <dbReference type="ChEBI" id="CHEBI:60240"/>
    </cofactor>
</comment>
<sequence length="284" mass="32057">MMKKVGVIPNINKDKDLEVTKSIVKWLLEHDSEPYLNEIVASKMGYDKYGKKSTDIYSKSDFIIALGGDGTILNVARLCAPFGTPIFAVNLGHLGFLTEVDMNEAFISLDKIYKGEYTVEKRMMLEANIVKNDMEIINFRALNDIVITRGAFSRMARINAYVNNNYVDTYLADGVIIATPTGSTAYSLSAGGPIVYPTVEVIIITPICPHTLYSRSIIVLPEDVIRLEISEENHDLMITTDGQQGFKLDYRDIIYIKKSNEYTNLIKVKNTNFFDLLRDKLTER</sequence>
<evidence type="ECO:0000256" key="2">
    <source>
        <dbReference type="ARBA" id="ARBA00022777"/>
    </source>
</evidence>
<evidence type="ECO:0000256" key="6">
    <source>
        <dbReference type="HAMAP-Rule" id="MF_00361"/>
    </source>
</evidence>
<feature type="binding site" evidence="6">
    <location>
        <position position="173"/>
    </location>
    <ligand>
        <name>NAD(+)</name>
        <dbReference type="ChEBI" id="CHEBI:57540"/>
    </ligand>
</feature>
<dbReference type="InterPro" id="IPR016064">
    <property type="entry name" value="NAD/diacylglycerol_kinase_sf"/>
</dbReference>
<keyword evidence="6" id="KW-0547">Nucleotide-binding</keyword>
<dbReference type="HAMAP" id="MF_00361">
    <property type="entry name" value="NAD_kinase"/>
    <property type="match status" value="1"/>
</dbReference>
<evidence type="ECO:0000313" key="8">
    <source>
        <dbReference type="Proteomes" id="UP000002064"/>
    </source>
</evidence>
<feature type="binding site" evidence="6">
    <location>
        <begin position="184"/>
        <end position="189"/>
    </location>
    <ligand>
        <name>NAD(+)</name>
        <dbReference type="ChEBI" id="CHEBI:57540"/>
    </ligand>
</feature>
<gene>
    <name evidence="6" type="primary">nadK</name>
    <name evidence="7" type="ordered locus">Tmath_1149</name>
</gene>
<proteinExistence type="inferred from homology"/>
<comment type="catalytic activity">
    <reaction evidence="5 6">
        <text>NAD(+) + ATP = ADP + NADP(+) + H(+)</text>
        <dbReference type="Rhea" id="RHEA:18629"/>
        <dbReference type="ChEBI" id="CHEBI:15378"/>
        <dbReference type="ChEBI" id="CHEBI:30616"/>
        <dbReference type="ChEBI" id="CHEBI:57540"/>
        <dbReference type="ChEBI" id="CHEBI:58349"/>
        <dbReference type="ChEBI" id="CHEBI:456216"/>
        <dbReference type="EC" id="2.7.1.23"/>
    </reaction>
</comment>
<dbReference type="EMBL" id="CP002032">
    <property type="protein sequence ID" value="ADH60867.1"/>
    <property type="molecule type" value="Genomic_DNA"/>
</dbReference>
<name>A0ABM5LQ57_THEM3</name>
<keyword evidence="1 6" id="KW-0808">Transferase</keyword>
<feature type="binding site" evidence="6">
    <location>
        <begin position="69"/>
        <end position="70"/>
    </location>
    <ligand>
        <name>NAD(+)</name>
        <dbReference type="ChEBI" id="CHEBI:57540"/>
    </ligand>
</feature>
<dbReference type="GO" id="GO:0003951">
    <property type="term" value="F:NAD+ kinase activity"/>
    <property type="evidence" value="ECO:0007669"/>
    <property type="project" value="UniProtKB-EC"/>
</dbReference>
<comment type="function">
    <text evidence="6">Involved in the regulation of the intracellular balance of NAD and NADP, and is a key enzyme in the biosynthesis of NADP. Catalyzes specifically the phosphorylation on 2'-hydroxyl of the adenosine moiety of NAD to yield NADP.</text>
</comment>